<comment type="similarity">
    <text evidence="18">Belongs to the NnrE/AIBP family.</text>
</comment>
<feature type="binding site" evidence="18">
    <location>
        <position position="154"/>
    </location>
    <ligand>
        <name>(6S)-NADPHX</name>
        <dbReference type="ChEBI" id="CHEBI:64076"/>
    </ligand>
</feature>
<evidence type="ECO:0000313" key="22">
    <source>
        <dbReference type="EMBL" id="SIS56759.1"/>
    </source>
</evidence>
<keyword evidence="13" id="KW-0511">Multifunctional enzyme</keyword>
<comment type="subunit">
    <text evidence="17">Homotetramer.</text>
</comment>
<keyword evidence="23" id="KW-1185">Reference proteome</keyword>
<evidence type="ECO:0000256" key="9">
    <source>
        <dbReference type="ARBA" id="ARBA00022958"/>
    </source>
</evidence>
<evidence type="ECO:0000256" key="7">
    <source>
        <dbReference type="ARBA" id="ARBA00022840"/>
    </source>
</evidence>
<dbReference type="GO" id="GO:0052855">
    <property type="term" value="F:ADP-dependent NAD(P)H-hydrate dehydratase activity"/>
    <property type="evidence" value="ECO:0007669"/>
    <property type="project" value="UniProtKB-UniRule"/>
</dbReference>
<dbReference type="GO" id="GO:0005524">
    <property type="term" value="F:ATP binding"/>
    <property type="evidence" value="ECO:0007669"/>
    <property type="project" value="UniProtKB-UniRule"/>
</dbReference>
<comment type="catalytic activity">
    <reaction evidence="15 17 19">
        <text>(6S)-NADHX + ADP = AMP + phosphate + NADH + H(+)</text>
        <dbReference type="Rhea" id="RHEA:32223"/>
        <dbReference type="ChEBI" id="CHEBI:15378"/>
        <dbReference type="ChEBI" id="CHEBI:43474"/>
        <dbReference type="ChEBI" id="CHEBI:57945"/>
        <dbReference type="ChEBI" id="CHEBI:64074"/>
        <dbReference type="ChEBI" id="CHEBI:456215"/>
        <dbReference type="ChEBI" id="CHEBI:456216"/>
        <dbReference type="EC" id="4.2.1.136"/>
    </reaction>
</comment>
<dbReference type="STRING" id="570947.SAMN05421687_10927"/>
<name>A0A1N7K5A4_9BACI</name>
<dbReference type="AlphaFoldDB" id="A0A1N7K5A4"/>
<evidence type="ECO:0000256" key="11">
    <source>
        <dbReference type="ARBA" id="ARBA00023235"/>
    </source>
</evidence>
<dbReference type="Proteomes" id="UP000187608">
    <property type="component" value="Unassembled WGS sequence"/>
</dbReference>
<feature type="binding site" evidence="18">
    <location>
        <position position="157"/>
    </location>
    <ligand>
        <name>K(+)</name>
        <dbReference type="ChEBI" id="CHEBI:29103"/>
    </ligand>
</feature>
<dbReference type="PANTHER" id="PTHR12592:SF0">
    <property type="entry name" value="ATP-DEPENDENT (S)-NAD(P)H-HYDRATE DEHYDRATASE"/>
    <property type="match status" value="1"/>
</dbReference>
<comment type="catalytic activity">
    <reaction evidence="1 18 19">
        <text>(6R)-NADHX = (6S)-NADHX</text>
        <dbReference type="Rhea" id="RHEA:32215"/>
        <dbReference type="ChEBI" id="CHEBI:64074"/>
        <dbReference type="ChEBI" id="CHEBI:64075"/>
        <dbReference type="EC" id="5.1.99.6"/>
    </reaction>
</comment>
<reference evidence="23" key="1">
    <citation type="submission" date="2017-01" db="EMBL/GenBank/DDBJ databases">
        <authorList>
            <person name="Varghese N."/>
            <person name="Submissions S."/>
        </authorList>
    </citation>
    <scope>NUCLEOTIDE SEQUENCE [LARGE SCALE GENOMIC DNA]</scope>
    <source>
        <strain evidence="23">DSM 23127</strain>
    </source>
</reference>
<keyword evidence="6 17" id="KW-0547">Nucleotide-binding</keyword>
<dbReference type="InterPro" id="IPR017953">
    <property type="entry name" value="Carbohydrate_kinase_pred_CS"/>
</dbReference>
<dbReference type="SUPFAM" id="SSF64153">
    <property type="entry name" value="YjeF N-terminal domain-like"/>
    <property type="match status" value="1"/>
</dbReference>
<keyword evidence="8 17" id="KW-0521">NADP</keyword>
<feature type="domain" description="YjeF C-terminal" evidence="20">
    <location>
        <begin position="219"/>
        <end position="498"/>
    </location>
</feature>
<sequence>MQVLRAEEMYDWDRKAMESYGREGQVLMENAGRAIAEEILRKFPETEKFLIVIGGGNNGGDGYVIARILKDRRRIATAVQVVPDEKIKGDALYHKRVYEQSGYSLSSLSEEVWNENTVLVDAMLGIGVKGALRAPFDELVSKVNESQMHRISVDIPSGLPADEGVKEFQAVKADTTYIVQAPKQSLFLDHTAGYYGEWKVLDIGLPPMASPKVSREIWTEGAFAESFPVLPGSAHKGTRGKGLIVGGGRMMPGALMMAARASIRAGAGLTTAATVRDIIPYLTPSLPEAMFAGTGESSGVISSVDPEVLEGKDAVAVGVGMGREPESRPVIEMLLSRTSGPLLIDADGLYHLRFLLDDLKKRQEVTVLTPHFGEMAHLTGEEVSEVKRNPFSLSRSLAYEYGVYLVLKGPNTIITTPEGSQIIEPSGNEGLSKGGSGDVLTGVLLTMLMQHESPVKALANGCFLHGRTAELLISKNRTVLDLLPTDLTDGLSLTYRTFLPR</sequence>
<keyword evidence="11 18" id="KW-0413">Isomerase</keyword>
<dbReference type="EC" id="5.1.99.6" evidence="19"/>
<organism evidence="22 23">
    <name type="scientific">Salimicrobium flavidum</name>
    <dbReference type="NCBI Taxonomy" id="570947"/>
    <lineage>
        <taxon>Bacteria</taxon>
        <taxon>Bacillati</taxon>
        <taxon>Bacillota</taxon>
        <taxon>Bacilli</taxon>
        <taxon>Bacillales</taxon>
        <taxon>Bacillaceae</taxon>
        <taxon>Salimicrobium</taxon>
    </lineage>
</organism>
<evidence type="ECO:0000256" key="17">
    <source>
        <dbReference type="HAMAP-Rule" id="MF_01965"/>
    </source>
</evidence>
<dbReference type="RefSeq" id="WP_076559910.1">
    <property type="nucleotide sequence ID" value="NZ_FTOC01000009.1"/>
</dbReference>
<dbReference type="Pfam" id="PF01256">
    <property type="entry name" value="Carb_kinase"/>
    <property type="match status" value="1"/>
</dbReference>
<dbReference type="CDD" id="cd01171">
    <property type="entry name" value="YXKO-related"/>
    <property type="match status" value="1"/>
</dbReference>
<feature type="domain" description="YjeF N-terminal" evidence="21">
    <location>
        <begin position="9"/>
        <end position="211"/>
    </location>
</feature>
<keyword evidence="12 17" id="KW-0456">Lyase</keyword>
<feature type="binding site" evidence="17">
    <location>
        <position position="371"/>
    </location>
    <ligand>
        <name>(6S)-NADPHX</name>
        <dbReference type="ChEBI" id="CHEBI:64076"/>
    </ligand>
</feature>
<evidence type="ECO:0000313" key="23">
    <source>
        <dbReference type="Proteomes" id="UP000187608"/>
    </source>
</evidence>
<comment type="function">
    <text evidence="18">Catalyzes the epimerization of the S- and R-forms of NAD(P)HX, a damaged form of NAD(P)H that is a result of enzymatic or heat-dependent hydration. This is a prerequisite for the S-specific NAD(P)H-hydrate dehydratase to allow the repair of both epimers of NAD(P)HX.</text>
</comment>
<feature type="binding site" evidence="18">
    <location>
        <position position="121"/>
    </location>
    <ligand>
        <name>K(+)</name>
        <dbReference type="ChEBI" id="CHEBI:29103"/>
    </ligand>
</feature>
<dbReference type="EC" id="4.2.1.136" evidence="19"/>
<comment type="similarity">
    <text evidence="4 19">In the C-terminal section; belongs to the NnrD/CARKD family.</text>
</comment>
<evidence type="ECO:0000256" key="8">
    <source>
        <dbReference type="ARBA" id="ARBA00022857"/>
    </source>
</evidence>
<evidence type="ECO:0000256" key="6">
    <source>
        <dbReference type="ARBA" id="ARBA00022741"/>
    </source>
</evidence>
<dbReference type="HAMAP" id="MF_01965">
    <property type="entry name" value="NADHX_dehydratase"/>
    <property type="match status" value="1"/>
</dbReference>
<accession>A0A1N7K5A4</accession>
<dbReference type="OrthoDB" id="9806925at2"/>
<keyword evidence="9 18" id="KW-0630">Potassium</keyword>
<feature type="binding site" evidence="17">
    <location>
        <position position="438"/>
    </location>
    <ligand>
        <name>(6S)-NADPHX</name>
        <dbReference type="ChEBI" id="CHEBI:64076"/>
    </ligand>
</feature>
<dbReference type="PROSITE" id="PS51385">
    <property type="entry name" value="YJEF_N"/>
    <property type="match status" value="1"/>
</dbReference>
<evidence type="ECO:0000256" key="1">
    <source>
        <dbReference type="ARBA" id="ARBA00000013"/>
    </source>
</evidence>
<dbReference type="EMBL" id="FTOC01000009">
    <property type="protein sequence ID" value="SIS56759.1"/>
    <property type="molecule type" value="Genomic_DNA"/>
</dbReference>
<evidence type="ECO:0000256" key="5">
    <source>
        <dbReference type="ARBA" id="ARBA00022723"/>
    </source>
</evidence>
<dbReference type="InterPro" id="IPR029056">
    <property type="entry name" value="Ribokinase-like"/>
</dbReference>
<dbReference type="InterPro" id="IPR036652">
    <property type="entry name" value="YjeF_N_dom_sf"/>
</dbReference>
<evidence type="ECO:0000256" key="14">
    <source>
        <dbReference type="ARBA" id="ARBA00025153"/>
    </source>
</evidence>
<evidence type="ECO:0000256" key="18">
    <source>
        <dbReference type="HAMAP-Rule" id="MF_01966"/>
    </source>
</evidence>
<evidence type="ECO:0000256" key="10">
    <source>
        <dbReference type="ARBA" id="ARBA00023027"/>
    </source>
</evidence>
<dbReference type="NCBIfam" id="TIGR00197">
    <property type="entry name" value="yjeF_nterm"/>
    <property type="match status" value="1"/>
</dbReference>
<dbReference type="Pfam" id="PF03853">
    <property type="entry name" value="YjeF_N"/>
    <property type="match status" value="1"/>
</dbReference>
<keyword evidence="5 18" id="KW-0479">Metal-binding</keyword>
<dbReference type="GO" id="GO:0052856">
    <property type="term" value="F:NAD(P)HX epimerase activity"/>
    <property type="evidence" value="ECO:0007669"/>
    <property type="project" value="UniProtKB-UniRule"/>
</dbReference>
<evidence type="ECO:0000259" key="20">
    <source>
        <dbReference type="PROSITE" id="PS51383"/>
    </source>
</evidence>
<evidence type="ECO:0000256" key="2">
    <source>
        <dbReference type="ARBA" id="ARBA00000909"/>
    </source>
</evidence>
<protein>
    <recommendedName>
        <fullName evidence="19">Bifunctional NAD(P)H-hydrate repair enzyme</fullName>
    </recommendedName>
    <alternativeName>
        <fullName evidence="19">Nicotinamide nucleotide repair protein</fullName>
    </alternativeName>
    <domain>
        <recommendedName>
            <fullName evidence="19">ADP-dependent (S)-NAD(P)H-hydrate dehydratase</fullName>
            <ecNumber evidence="19">4.2.1.136</ecNumber>
        </recommendedName>
        <alternativeName>
            <fullName evidence="19">ADP-dependent NAD(P)HX dehydratase</fullName>
        </alternativeName>
    </domain>
    <domain>
        <recommendedName>
            <fullName evidence="19">NAD(P)H-hydrate epimerase</fullName>
            <ecNumber evidence="19">5.1.99.6</ecNumber>
        </recommendedName>
    </domain>
</protein>
<comment type="similarity">
    <text evidence="3 19">In the N-terminal section; belongs to the NnrE/AIBP family.</text>
</comment>
<dbReference type="PROSITE" id="PS51383">
    <property type="entry name" value="YJEF_C_3"/>
    <property type="match status" value="1"/>
</dbReference>
<feature type="binding site" evidence="18">
    <location>
        <begin position="125"/>
        <end position="131"/>
    </location>
    <ligand>
        <name>(6S)-NADPHX</name>
        <dbReference type="ChEBI" id="CHEBI:64076"/>
    </ligand>
</feature>
<dbReference type="GO" id="GO:0046496">
    <property type="term" value="P:nicotinamide nucleotide metabolic process"/>
    <property type="evidence" value="ECO:0007669"/>
    <property type="project" value="UniProtKB-UniRule"/>
</dbReference>
<evidence type="ECO:0000256" key="12">
    <source>
        <dbReference type="ARBA" id="ARBA00023239"/>
    </source>
</evidence>
<feature type="binding site" evidence="17">
    <location>
        <begin position="408"/>
        <end position="412"/>
    </location>
    <ligand>
        <name>AMP</name>
        <dbReference type="ChEBI" id="CHEBI:456215"/>
    </ligand>
</feature>
<evidence type="ECO:0000256" key="16">
    <source>
        <dbReference type="ARBA" id="ARBA00049209"/>
    </source>
</evidence>
<comment type="function">
    <text evidence="17">Catalyzes the dehydration of the S-form of NAD(P)HX at the expense of ADP, which is converted to AMP. Together with NAD(P)HX epimerase, which catalyzes the epimerization of the S- and R-forms, the enzyme allows the repair of both epimers of NAD(P)HX, a damaged form of NAD(P)H that is a result of enzymatic or heat-dependent hydration.</text>
</comment>
<dbReference type="PROSITE" id="PS01050">
    <property type="entry name" value="YJEF_C_2"/>
    <property type="match status" value="1"/>
</dbReference>
<evidence type="ECO:0000256" key="19">
    <source>
        <dbReference type="PIRNR" id="PIRNR017184"/>
    </source>
</evidence>
<evidence type="ECO:0000256" key="3">
    <source>
        <dbReference type="ARBA" id="ARBA00006001"/>
    </source>
</evidence>
<dbReference type="GO" id="GO:0110051">
    <property type="term" value="P:metabolite repair"/>
    <property type="evidence" value="ECO:0007669"/>
    <property type="project" value="TreeGrafter"/>
</dbReference>
<dbReference type="SUPFAM" id="SSF53613">
    <property type="entry name" value="Ribokinase-like"/>
    <property type="match status" value="1"/>
</dbReference>
<comment type="similarity">
    <text evidence="17">Belongs to the NnrD/CARKD family.</text>
</comment>
<dbReference type="InterPro" id="IPR004443">
    <property type="entry name" value="YjeF_N_dom"/>
</dbReference>
<feature type="binding site" evidence="17">
    <location>
        <position position="254"/>
    </location>
    <ligand>
        <name>(6S)-NADPHX</name>
        <dbReference type="ChEBI" id="CHEBI:64076"/>
    </ligand>
</feature>
<evidence type="ECO:0000259" key="21">
    <source>
        <dbReference type="PROSITE" id="PS51385"/>
    </source>
</evidence>
<comment type="catalytic activity">
    <reaction evidence="16 17 19">
        <text>(6S)-NADPHX + ADP = AMP + phosphate + NADPH + H(+)</text>
        <dbReference type="Rhea" id="RHEA:32235"/>
        <dbReference type="ChEBI" id="CHEBI:15378"/>
        <dbReference type="ChEBI" id="CHEBI:43474"/>
        <dbReference type="ChEBI" id="CHEBI:57783"/>
        <dbReference type="ChEBI" id="CHEBI:64076"/>
        <dbReference type="ChEBI" id="CHEBI:456215"/>
        <dbReference type="ChEBI" id="CHEBI:456216"/>
        <dbReference type="EC" id="4.2.1.136"/>
    </reaction>
</comment>
<feature type="binding site" evidence="18">
    <location>
        <begin position="57"/>
        <end position="61"/>
    </location>
    <ligand>
        <name>(6S)-NADPHX</name>
        <dbReference type="ChEBI" id="CHEBI:64076"/>
    </ligand>
</feature>
<keyword evidence="10 17" id="KW-0520">NAD</keyword>
<evidence type="ECO:0000256" key="13">
    <source>
        <dbReference type="ARBA" id="ARBA00023268"/>
    </source>
</evidence>
<dbReference type="Gene3D" id="3.40.50.10260">
    <property type="entry name" value="YjeF N-terminal domain"/>
    <property type="match status" value="1"/>
</dbReference>
<dbReference type="InterPro" id="IPR030677">
    <property type="entry name" value="Nnr"/>
</dbReference>
<dbReference type="GO" id="GO:0046872">
    <property type="term" value="F:metal ion binding"/>
    <property type="evidence" value="ECO:0007669"/>
    <property type="project" value="UniProtKB-UniRule"/>
</dbReference>
<evidence type="ECO:0000256" key="4">
    <source>
        <dbReference type="ARBA" id="ARBA00009524"/>
    </source>
</evidence>
<dbReference type="PANTHER" id="PTHR12592">
    <property type="entry name" value="ATP-DEPENDENT (S)-NAD(P)H-HYDRATE DEHYDRATASE FAMILY MEMBER"/>
    <property type="match status" value="1"/>
</dbReference>
<gene>
    <name evidence="17" type="primary">nnrD</name>
    <name evidence="18" type="synonym">nnrE</name>
    <name evidence="22" type="ORF">SAMN05421687_10927</name>
</gene>
<comment type="caution">
    <text evidence="18">Lacks conserved residue(s) required for the propagation of feature annotation.</text>
</comment>
<dbReference type="HAMAP" id="MF_01966">
    <property type="entry name" value="NADHX_epimerase"/>
    <property type="match status" value="1"/>
</dbReference>
<keyword evidence="7 17" id="KW-0067">ATP-binding</keyword>
<comment type="cofactor">
    <cofactor evidence="18 19">
        <name>K(+)</name>
        <dbReference type="ChEBI" id="CHEBI:29103"/>
    </cofactor>
    <text evidence="18 19">Binds 1 potassium ion per subunit.</text>
</comment>
<comment type="cofactor">
    <cofactor evidence="17">
        <name>Mg(2+)</name>
        <dbReference type="ChEBI" id="CHEBI:18420"/>
    </cofactor>
</comment>
<dbReference type="InterPro" id="IPR000631">
    <property type="entry name" value="CARKD"/>
</dbReference>
<dbReference type="PIRSF" id="PIRSF017184">
    <property type="entry name" value="Nnr"/>
    <property type="match status" value="1"/>
</dbReference>
<comment type="catalytic activity">
    <reaction evidence="2 18 19">
        <text>(6R)-NADPHX = (6S)-NADPHX</text>
        <dbReference type="Rhea" id="RHEA:32227"/>
        <dbReference type="ChEBI" id="CHEBI:64076"/>
        <dbReference type="ChEBI" id="CHEBI:64077"/>
        <dbReference type="EC" id="5.1.99.6"/>
    </reaction>
</comment>
<dbReference type="Gene3D" id="3.40.1190.20">
    <property type="match status" value="1"/>
</dbReference>
<comment type="function">
    <text evidence="14 19">Bifunctional enzyme that catalyzes the epimerization of the S- and R-forms of NAD(P)HX and the dehydration of the S-form of NAD(P)HX at the expense of ADP, which is converted to AMP. This allows the repair of both epimers of NAD(P)HX, a damaged form of NAD(P)H that is a result of enzymatic or heat-dependent hydration.</text>
</comment>
<feature type="binding site" evidence="17">
    <location>
        <position position="437"/>
    </location>
    <ligand>
        <name>AMP</name>
        <dbReference type="ChEBI" id="CHEBI:456215"/>
    </ligand>
</feature>
<proteinExistence type="inferred from homology"/>
<dbReference type="NCBIfam" id="TIGR00196">
    <property type="entry name" value="yjeF_cterm"/>
    <property type="match status" value="1"/>
</dbReference>
<feature type="binding site" evidence="17">
    <location>
        <position position="320"/>
    </location>
    <ligand>
        <name>(6S)-NADPHX</name>
        <dbReference type="ChEBI" id="CHEBI:64076"/>
    </ligand>
</feature>
<evidence type="ECO:0000256" key="15">
    <source>
        <dbReference type="ARBA" id="ARBA00048238"/>
    </source>
</evidence>
<feature type="binding site" evidence="18">
    <location>
        <position position="58"/>
    </location>
    <ligand>
        <name>K(+)</name>
        <dbReference type="ChEBI" id="CHEBI:29103"/>
    </ligand>
</feature>